<evidence type="ECO:0000259" key="2">
    <source>
        <dbReference type="PROSITE" id="PS51465"/>
    </source>
</evidence>
<protein>
    <recommendedName>
        <fullName evidence="2">Kazal-like domain-containing protein</fullName>
    </recommendedName>
</protein>
<dbReference type="Proteomes" id="UP001075354">
    <property type="component" value="Chromosome 10"/>
</dbReference>
<dbReference type="SUPFAM" id="SSF100895">
    <property type="entry name" value="Kazal-type serine protease inhibitors"/>
    <property type="match status" value="1"/>
</dbReference>
<sequence>MESAKLVLIVVAAVLAAVPDARAAAAGCKCPDAPAAAKVCASDGETYASECHYNCAKATKTERQLKHFKIEHNGTCPYYAAFGECVPVCDLKMTACATVCLLPTIHYPCILSCAQNYLNNCFCNKDREGAKCFLDKAAALPNRPKGEAVVPPVLAPAPADLKAAIQARITCRNERMFEVTKCAGKCSTEDCRLKCADAALDSICACATPIPDNLKP</sequence>
<dbReference type="AlphaFoldDB" id="A0AAV7XFN1"/>
<dbReference type="Pfam" id="PF07648">
    <property type="entry name" value="Kazal_2"/>
    <property type="match status" value="1"/>
</dbReference>
<dbReference type="SMART" id="SM00280">
    <property type="entry name" value="KAZAL"/>
    <property type="match status" value="1"/>
</dbReference>
<name>A0AAV7XFN1_9NEOP</name>
<proteinExistence type="predicted"/>
<evidence type="ECO:0000256" key="1">
    <source>
        <dbReference type="SAM" id="SignalP"/>
    </source>
</evidence>
<dbReference type="InterPro" id="IPR002350">
    <property type="entry name" value="Kazal_dom"/>
</dbReference>
<dbReference type="EMBL" id="JAPTSV010000010">
    <property type="protein sequence ID" value="KAJ1523368.1"/>
    <property type="molecule type" value="Genomic_DNA"/>
</dbReference>
<keyword evidence="4" id="KW-1185">Reference proteome</keyword>
<reference evidence="3" key="1">
    <citation type="submission" date="2022-12" db="EMBL/GenBank/DDBJ databases">
        <title>Chromosome-level genome assembly of the bean flower thrips Megalurothrips usitatus.</title>
        <authorList>
            <person name="Ma L."/>
            <person name="Liu Q."/>
            <person name="Li H."/>
            <person name="Cai W."/>
        </authorList>
    </citation>
    <scope>NUCLEOTIDE SEQUENCE</scope>
    <source>
        <strain evidence="3">Cailab_2022a</strain>
    </source>
</reference>
<dbReference type="PROSITE" id="PS51465">
    <property type="entry name" value="KAZAL_2"/>
    <property type="match status" value="1"/>
</dbReference>
<feature type="chain" id="PRO_5043933532" description="Kazal-like domain-containing protein" evidence="1">
    <location>
        <begin position="24"/>
        <end position="216"/>
    </location>
</feature>
<dbReference type="InterPro" id="IPR036058">
    <property type="entry name" value="Kazal_dom_sf"/>
</dbReference>
<dbReference type="CDD" id="cd00104">
    <property type="entry name" value="KAZAL_FS"/>
    <property type="match status" value="1"/>
</dbReference>
<evidence type="ECO:0000313" key="4">
    <source>
        <dbReference type="Proteomes" id="UP001075354"/>
    </source>
</evidence>
<gene>
    <name evidence="3" type="ORF">ONE63_001235</name>
</gene>
<organism evidence="3 4">
    <name type="scientific">Megalurothrips usitatus</name>
    <name type="common">bean blossom thrips</name>
    <dbReference type="NCBI Taxonomy" id="439358"/>
    <lineage>
        <taxon>Eukaryota</taxon>
        <taxon>Metazoa</taxon>
        <taxon>Ecdysozoa</taxon>
        <taxon>Arthropoda</taxon>
        <taxon>Hexapoda</taxon>
        <taxon>Insecta</taxon>
        <taxon>Pterygota</taxon>
        <taxon>Neoptera</taxon>
        <taxon>Paraneoptera</taxon>
        <taxon>Thysanoptera</taxon>
        <taxon>Terebrantia</taxon>
        <taxon>Thripoidea</taxon>
        <taxon>Thripidae</taxon>
        <taxon>Megalurothrips</taxon>
    </lineage>
</organism>
<keyword evidence="1" id="KW-0732">Signal</keyword>
<dbReference type="Gene3D" id="3.30.60.30">
    <property type="match status" value="1"/>
</dbReference>
<feature type="signal peptide" evidence="1">
    <location>
        <begin position="1"/>
        <end position="23"/>
    </location>
</feature>
<evidence type="ECO:0000313" key="3">
    <source>
        <dbReference type="EMBL" id="KAJ1523368.1"/>
    </source>
</evidence>
<comment type="caution">
    <text evidence="3">The sequence shown here is derived from an EMBL/GenBank/DDBJ whole genome shotgun (WGS) entry which is preliminary data.</text>
</comment>
<feature type="domain" description="Kazal-like" evidence="2">
    <location>
        <begin position="22"/>
        <end position="78"/>
    </location>
</feature>
<accession>A0AAV7XFN1</accession>